<dbReference type="OrthoDB" id="117402at2"/>
<dbReference type="SUPFAM" id="SSF52833">
    <property type="entry name" value="Thioredoxin-like"/>
    <property type="match status" value="1"/>
</dbReference>
<proteinExistence type="inferred from homology"/>
<evidence type="ECO:0000256" key="1">
    <source>
        <dbReference type="ARBA" id="ARBA00005791"/>
    </source>
</evidence>
<evidence type="ECO:0000256" key="7">
    <source>
        <dbReference type="SAM" id="Phobius"/>
    </source>
</evidence>
<dbReference type="GO" id="GO:0016853">
    <property type="term" value="F:isomerase activity"/>
    <property type="evidence" value="ECO:0007669"/>
    <property type="project" value="UniProtKB-KW"/>
</dbReference>
<dbReference type="Pfam" id="PF13462">
    <property type="entry name" value="Thioredoxin_4"/>
    <property type="match status" value="1"/>
</dbReference>
<dbReference type="Proteomes" id="UP000004367">
    <property type="component" value="Unassembled WGS sequence"/>
</dbReference>
<name>H5UVX3_9MICO</name>
<keyword evidence="2" id="KW-0732">Signal</keyword>
<evidence type="ECO:0000313" key="10">
    <source>
        <dbReference type="Proteomes" id="UP000004367"/>
    </source>
</evidence>
<evidence type="ECO:0000256" key="6">
    <source>
        <dbReference type="SAM" id="MobiDB-lite"/>
    </source>
</evidence>
<keyword evidence="5" id="KW-0676">Redox-active center</keyword>
<evidence type="ECO:0000256" key="4">
    <source>
        <dbReference type="ARBA" id="ARBA00023157"/>
    </source>
</evidence>
<dbReference type="PANTHER" id="PTHR13887:SF14">
    <property type="entry name" value="DISULFIDE BOND FORMATION PROTEIN D"/>
    <property type="match status" value="1"/>
</dbReference>
<dbReference type="RefSeq" id="WP_009483724.1">
    <property type="nucleotide sequence ID" value="NZ_BAFE01000094.1"/>
</dbReference>
<dbReference type="PROSITE" id="PS51352">
    <property type="entry name" value="THIOREDOXIN_2"/>
    <property type="match status" value="1"/>
</dbReference>
<reference evidence="9 10" key="1">
    <citation type="submission" date="2012-02" db="EMBL/GenBank/DDBJ databases">
        <title>Whole genome shotgun sequence of Mobilicoccus pelagius NBRC 104925.</title>
        <authorList>
            <person name="Yoshida Y."/>
            <person name="Hosoyama A."/>
            <person name="Tsuchikane K."/>
            <person name="Katsumata H."/>
            <person name="Yamazaki S."/>
            <person name="Fujita N."/>
        </authorList>
    </citation>
    <scope>NUCLEOTIDE SEQUENCE [LARGE SCALE GENOMIC DNA]</scope>
    <source>
        <strain evidence="9 10">NBRC 104925</strain>
    </source>
</reference>
<keyword evidence="7" id="KW-0812">Transmembrane</keyword>
<dbReference type="GO" id="GO:0016491">
    <property type="term" value="F:oxidoreductase activity"/>
    <property type="evidence" value="ECO:0007669"/>
    <property type="project" value="UniProtKB-KW"/>
</dbReference>
<dbReference type="Gene3D" id="3.40.30.10">
    <property type="entry name" value="Glutaredoxin"/>
    <property type="match status" value="1"/>
</dbReference>
<keyword evidence="10" id="KW-1185">Reference proteome</keyword>
<dbReference type="InterPro" id="IPR012336">
    <property type="entry name" value="Thioredoxin-like_fold"/>
</dbReference>
<dbReference type="STRING" id="1089455.MOPEL_135_01190"/>
<organism evidence="9 10">
    <name type="scientific">Mobilicoccus pelagius NBRC 104925</name>
    <dbReference type="NCBI Taxonomy" id="1089455"/>
    <lineage>
        <taxon>Bacteria</taxon>
        <taxon>Bacillati</taxon>
        <taxon>Actinomycetota</taxon>
        <taxon>Actinomycetes</taxon>
        <taxon>Micrococcales</taxon>
        <taxon>Dermatophilaceae</taxon>
        <taxon>Mobilicoccus</taxon>
    </lineage>
</organism>
<feature type="region of interest" description="Disordered" evidence="6">
    <location>
        <begin position="63"/>
        <end position="97"/>
    </location>
</feature>
<keyword evidence="3" id="KW-0560">Oxidoreductase</keyword>
<feature type="region of interest" description="Disordered" evidence="6">
    <location>
        <begin position="1"/>
        <end position="47"/>
    </location>
</feature>
<keyword evidence="7" id="KW-0472">Membrane</keyword>
<evidence type="ECO:0000256" key="3">
    <source>
        <dbReference type="ARBA" id="ARBA00023002"/>
    </source>
</evidence>
<evidence type="ECO:0000256" key="5">
    <source>
        <dbReference type="ARBA" id="ARBA00023284"/>
    </source>
</evidence>
<evidence type="ECO:0000259" key="8">
    <source>
        <dbReference type="PROSITE" id="PS51352"/>
    </source>
</evidence>
<keyword evidence="7" id="KW-1133">Transmembrane helix</keyword>
<feature type="domain" description="Thioredoxin" evidence="8">
    <location>
        <begin position="71"/>
        <end position="282"/>
    </location>
</feature>
<evidence type="ECO:0000313" key="9">
    <source>
        <dbReference type="EMBL" id="GAB49881.1"/>
    </source>
</evidence>
<evidence type="ECO:0000256" key="2">
    <source>
        <dbReference type="ARBA" id="ARBA00022729"/>
    </source>
</evidence>
<keyword evidence="9" id="KW-0413">Isomerase</keyword>
<sequence>MSRTSPTGSPDPTDPRASTGTPGSTGATPQVVTDASRPRRRRGRAPLAAGIAGAALLVGALATGSLQGGPTPSASDTPAPSAPTSSTGSAAESSPGTVEELVAAMQRREKDDPLALGRVDAPVVLVEFSDWRCPFCGLWARNTRPALQKYVDDGTLRIEYRDLPIFGEESQLAARAGRAAAKQGRFWQFYDVVYGAAPERGHAALSPEKLVAFAREAGVADLERFGDDLASPQIATELERDLDDARRLGAPNSVPLFLVGTEALSGAQPTQVFVEAVERQAAAAR</sequence>
<dbReference type="InterPro" id="IPR013766">
    <property type="entry name" value="Thioredoxin_domain"/>
</dbReference>
<protein>
    <submittedName>
        <fullName evidence="9">Peptidyl-prolyl cis-trans isomerase B</fullName>
    </submittedName>
</protein>
<dbReference type="PANTHER" id="PTHR13887">
    <property type="entry name" value="GLUTATHIONE S-TRANSFERASE KAPPA"/>
    <property type="match status" value="1"/>
</dbReference>
<dbReference type="AlphaFoldDB" id="H5UVX3"/>
<keyword evidence="4" id="KW-1015">Disulfide bond</keyword>
<comment type="similarity">
    <text evidence="1">Belongs to the thioredoxin family. DsbA subfamily.</text>
</comment>
<dbReference type="eggNOG" id="COG1651">
    <property type="taxonomic scope" value="Bacteria"/>
</dbReference>
<feature type="transmembrane region" description="Helical" evidence="7">
    <location>
        <begin position="47"/>
        <end position="66"/>
    </location>
</feature>
<accession>H5UVX3</accession>
<dbReference type="InterPro" id="IPR036249">
    <property type="entry name" value="Thioredoxin-like_sf"/>
</dbReference>
<dbReference type="EMBL" id="BAFE01000094">
    <property type="protein sequence ID" value="GAB49881.1"/>
    <property type="molecule type" value="Genomic_DNA"/>
</dbReference>
<gene>
    <name evidence="9" type="primary">ppiB</name>
    <name evidence="9" type="ORF">MOPEL_135_01190</name>
</gene>
<feature type="compositionally biased region" description="Low complexity" evidence="6">
    <location>
        <begin position="1"/>
        <end position="29"/>
    </location>
</feature>
<comment type="caution">
    <text evidence="9">The sequence shown here is derived from an EMBL/GenBank/DDBJ whole genome shotgun (WGS) entry which is preliminary data.</text>
</comment>